<feature type="transmembrane region" description="Helical" evidence="6">
    <location>
        <begin position="273"/>
        <end position="290"/>
    </location>
</feature>
<name>A0A8H5JEH6_9HYPO</name>
<evidence type="ECO:0000313" key="7">
    <source>
        <dbReference type="EMBL" id="KAF5552738.1"/>
    </source>
</evidence>
<evidence type="ECO:0000256" key="5">
    <source>
        <dbReference type="ARBA" id="ARBA00023136"/>
    </source>
</evidence>
<dbReference type="GO" id="GO:0016020">
    <property type="term" value="C:membrane"/>
    <property type="evidence" value="ECO:0007669"/>
    <property type="project" value="UniProtKB-SubCell"/>
</dbReference>
<protein>
    <submittedName>
        <fullName evidence="7">GABA permease</fullName>
    </submittedName>
</protein>
<accession>A0A8H5JEH6</accession>
<keyword evidence="5 6" id="KW-0472">Membrane</keyword>
<dbReference type="PANTHER" id="PTHR45649:SF26">
    <property type="entry name" value="OS04G0435100 PROTEIN"/>
    <property type="match status" value="1"/>
</dbReference>
<evidence type="ECO:0000313" key="8">
    <source>
        <dbReference type="Proteomes" id="UP000582016"/>
    </source>
</evidence>
<feature type="transmembrane region" description="Helical" evidence="6">
    <location>
        <begin position="179"/>
        <end position="199"/>
    </location>
</feature>
<feature type="transmembrane region" description="Helical" evidence="6">
    <location>
        <begin position="29"/>
        <end position="48"/>
    </location>
</feature>
<sequence>MSALASIASFAWALSSSICTIIGLFTGWVPTNPIIFAVAIAACAVWFFTASTRMDKASLVFIASATLVLVSSVCFVIGPPVAQKTHGIPFTSAATVFGDYTNYSDWDMHVYVPFTFLCPMERWGLKAAGTFLLIIFLNTSIGGTTVLVTMSCPTAAFARDGRMLFNDKLSYVSPRRNMPIYTTMFLTVGGMLMLCLGFSPIASETIYSLAVMVLYALPMIFRAFDNRRWVLGPWNMGRLSKPVHVFGFMTAIYMTIMELFPPQADWIGATLNFNWAVFLGAVLLSALLAWREREHDRGLN</sequence>
<keyword evidence="4 6" id="KW-1133">Transmembrane helix</keyword>
<dbReference type="PANTHER" id="PTHR45649">
    <property type="entry name" value="AMINO-ACID PERMEASE BAT1"/>
    <property type="match status" value="1"/>
</dbReference>
<evidence type="ECO:0000256" key="6">
    <source>
        <dbReference type="SAM" id="Phobius"/>
    </source>
</evidence>
<dbReference type="OrthoDB" id="4476201at2759"/>
<feature type="transmembrane region" description="Helical" evidence="6">
    <location>
        <begin position="131"/>
        <end position="158"/>
    </location>
</feature>
<comment type="caution">
    <text evidence="7">The sequence shown here is derived from an EMBL/GenBank/DDBJ whole genome shotgun (WGS) entry which is preliminary data.</text>
</comment>
<evidence type="ECO:0000256" key="3">
    <source>
        <dbReference type="ARBA" id="ARBA00022692"/>
    </source>
</evidence>
<proteinExistence type="predicted"/>
<evidence type="ECO:0000256" key="2">
    <source>
        <dbReference type="ARBA" id="ARBA00022448"/>
    </source>
</evidence>
<dbReference type="AlphaFoldDB" id="A0A8H5JEH6"/>
<dbReference type="GO" id="GO:0022857">
    <property type="term" value="F:transmembrane transporter activity"/>
    <property type="evidence" value="ECO:0007669"/>
    <property type="project" value="UniProtKB-ARBA"/>
</dbReference>
<evidence type="ECO:0000256" key="1">
    <source>
        <dbReference type="ARBA" id="ARBA00004141"/>
    </source>
</evidence>
<feature type="transmembrane region" description="Helical" evidence="6">
    <location>
        <begin position="245"/>
        <end position="261"/>
    </location>
</feature>
<dbReference type="EMBL" id="JAAOAQ010000350">
    <property type="protein sequence ID" value="KAF5552738.1"/>
    <property type="molecule type" value="Genomic_DNA"/>
</dbReference>
<feature type="transmembrane region" description="Helical" evidence="6">
    <location>
        <begin position="60"/>
        <end position="82"/>
    </location>
</feature>
<keyword evidence="8" id="KW-1185">Reference proteome</keyword>
<organism evidence="7 8">
    <name type="scientific">Fusarium phyllophilum</name>
    <dbReference type="NCBI Taxonomy" id="47803"/>
    <lineage>
        <taxon>Eukaryota</taxon>
        <taxon>Fungi</taxon>
        <taxon>Dikarya</taxon>
        <taxon>Ascomycota</taxon>
        <taxon>Pezizomycotina</taxon>
        <taxon>Sordariomycetes</taxon>
        <taxon>Hypocreomycetidae</taxon>
        <taxon>Hypocreales</taxon>
        <taxon>Nectriaceae</taxon>
        <taxon>Fusarium</taxon>
        <taxon>Fusarium fujikuroi species complex</taxon>
    </lineage>
</organism>
<dbReference type="Proteomes" id="UP000582016">
    <property type="component" value="Unassembled WGS sequence"/>
</dbReference>
<keyword evidence="2" id="KW-0813">Transport</keyword>
<keyword evidence="3 6" id="KW-0812">Transmembrane</keyword>
<comment type="subcellular location">
    <subcellularLocation>
        <location evidence="1">Membrane</location>
        <topology evidence="1">Multi-pass membrane protein</topology>
    </subcellularLocation>
</comment>
<reference evidence="7 8" key="1">
    <citation type="submission" date="2020-05" db="EMBL/GenBank/DDBJ databases">
        <title>Identification and distribution of gene clusters putatively required for synthesis of sphingolipid metabolism inhibitors in phylogenetically diverse species of the filamentous fungus Fusarium.</title>
        <authorList>
            <person name="Kim H.-S."/>
            <person name="Busman M."/>
            <person name="Brown D.W."/>
            <person name="Divon H."/>
            <person name="Uhlig S."/>
            <person name="Proctor R.H."/>
        </authorList>
    </citation>
    <scope>NUCLEOTIDE SEQUENCE [LARGE SCALE GENOMIC DNA]</scope>
    <source>
        <strain evidence="7 8">NRRL 13617</strain>
    </source>
</reference>
<evidence type="ECO:0000256" key="4">
    <source>
        <dbReference type="ARBA" id="ARBA00022989"/>
    </source>
</evidence>
<feature type="transmembrane region" description="Helical" evidence="6">
    <location>
        <begin position="205"/>
        <end position="224"/>
    </location>
</feature>
<gene>
    <name evidence="7" type="ORF">FPHYL_8886</name>
</gene>